<dbReference type="InterPro" id="IPR054728">
    <property type="entry name" value="RsmB-like_ferredoxin"/>
</dbReference>
<dbReference type="GO" id="GO:0001510">
    <property type="term" value="P:RNA methylation"/>
    <property type="evidence" value="ECO:0007669"/>
    <property type="project" value="InterPro"/>
</dbReference>
<evidence type="ECO:0000256" key="4">
    <source>
        <dbReference type="ARBA" id="ARBA00022691"/>
    </source>
</evidence>
<dbReference type="GO" id="GO:0008173">
    <property type="term" value="F:RNA methyltransferase activity"/>
    <property type="evidence" value="ECO:0007669"/>
    <property type="project" value="InterPro"/>
</dbReference>
<dbReference type="PRINTS" id="PR02008">
    <property type="entry name" value="RCMTFAMILY"/>
</dbReference>
<feature type="domain" description="SAM-dependent MTase RsmB/NOP-type" evidence="7">
    <location>
        <begin position="184"/>
        <end position="444"/>
    </location>
</feature>
<dbReference type="Pfam" id="PF22458">
    <property type="entry name" value="RsmF-B_ferredox"/>
    <property type="match status" value="1"/>
</dbReference>
<keyword evidence="2 6" id="KW-0489">Methyltransferase</keyword>
<evidence type="ECO:0000256" key="3">
    <source>
        <dbReference type="ARBA" id="ARBA00022679"/>
    </source>
</evidence>
<feature type="binding site" evidence="6">
    <location>
        <position position="298"/>
    </location>
    <ligand>
        <name>S-adenosyl-L-methionine</name>
        <dbReference type="ChEBI" id="CHEBI:59789"/>
    </ligand>
</feature>
<dbReference type="GO" id="GO:0003723">
    <property type="term" value="F:RNA binding"/>
    <property type="evidence" value="ECO:0007669"/>
    <property type="project" value="UniProtKB-UniRule"/>
</dbReference>
<dbReference type="PANTHER" id="PTHR22807:SF53">
    <property type="entry name" value="RIBOSOMAL RNA SMALL SUBUNIT METHYLTRANSFERASE B-RELATED"/>
    <property type="match status" value="1"/>
</dbReference>
<comment type="caution">
    <text evidence="6">Lacks conserved residue(s) required for the propagation of feature annotation.</text>
</comment>
<proteinExistence type="inferred from homology"/>
<dbReference type="PANTHER" id="PTHR22807">
    <property type="entry name" value="NOP2 YEAST -RELATED NOL1/NOP2/FMU SUN DOMAIN-CONTAINING"/>
    <property type="match status" value="1"/>
</dbReference>
<evidence type="ECO:0000256" key="2">
    <source>
        <dbReference type="ARBA" id="ARBA00022603"/>
    </source>
</evidence>
<dbReference type="STRING" id="1640674.SAMN05216323_102939"/>
<dbReference type="InterPro" id="IPR023267">
    <property type="entry name" value="RCMT"/>
</dbReference>
<dbReference type="Gene3D" id="3.30.70.1170">
    <property type="entry name" value="Sun protein, domain 3"/>
    <property type="match status" value="1"/>
</dbReference>
<feature type="binding site" evidence="6">
    <location>
        <position position="323"/>
    </location>
    <ligand>
        <name>S-adenosyl-L-methionine</name>
        <dbReference type="ChEBI" id="CHEBI:59789"/>
    </ligand>
</feature>
<feature type="binding site" evidence="6">
    <location>
        <position position="343"/>
    </location>
    <ligand>
        <name>S-adenosyl-L-methionine</name>
        <dbReference type="ChEBI" id="CHEBI:59789"/>
    </ligand>
</feature>
<dbReference type="Gene3D" id="3.40.50.150">
    <property type="entry name" value="Vaccinia Virus protein VP39"/>
    <property type="match status" value="1"/>
</dbReference>
<dbReference type="AlphaFoldDB" id="A0A1G6L810"/>
<evidence type="ECO:0000259" key="7">
    <source>
        <dbReference type="PROSITE" id="PS51686"/>
    </source>
</evidence>
<keyword evidence="5 6" id="KW-0694">RNA-binding</keyword>
<keyword evidence="4 6" id="KW-0949">S-adenosyl-L-methionine</keyword>
<evidence type="ECO:0000256" key="6">
    <source>
        <dbReference type="PROSITE-ProRule" id="PRU01023"/>
    </source>
</evidence>
<dbReference type="PROSITE" id="PS01153">
    <property type="entry name" value="NOL1_NOP2_SUN"/>
    <property type="match status" value="1"/>
</dbReference>
<keyword evidence="3 6" id="KW-0808">Transferase</keyword>
<evidence type="ECO:0000313" key="9">
    <source>
        <dbReference type="Proteomes" id="UP000199452"/>
    </source>
</evidence>
<dbReference type="Proteomes" id="UP000199452">
    <property type="component" value="Unassembled WGS sequence"/>
</dbReference>
<keyword evidence="9" id="KW-1185">Reference proteome</keyword>
<dbReference type="OrthoDB" id="9810297at2"/>
<dbReference type="InterPro" id="IPR018314">
    <property type="entry name" value="RsmB/NOL1/NOP2-like_CS"/>
</dbReference>
<dbReference type="InterPro" id="IPR029063">
    <property type="entry name" value="SAM-dependent_MTases_sf"/>
</dbReference>
<dbReference type="SUPFAM" id="SSF53335">
    <property type="entry name" value="S-adenosyl-L-methionine-dependent methyltransferases"/>
    <property type="match status" value="1"/>
</dbReference>
<accession>A0A1G6L810</accession>
<feature type="active site" description="Nucleophile" evidence="6">
    <location>
        <position position="396"/>
    </location>
</feature>
<gene>
    <name evidence="8" type="ORF">SAMN05216323_102939</name>
</gene>
<dbReference type="InterPro" id="IPR001678">
    <property type="entry name" value="MeTrfase_RsmB-F_NOP2_dom"/>
</dbReference>
<sequence>MIIITGVPDYFMLLCCGYKVLWYKHILFLLLRFNKTTMAITVKHADELTLFLLTEAVRRFEVEPGYADKILQRLFLEKKGLNNRDRGCVSEMFYDLLRNKRLLESGMNFSGYKPIERSYLLASAYILWRDIQVPKRLELPRFNFKAYLTRVASNAESNPAIRFSVPDWLFVLGKAELGDRWEKELDALNSSPLQALRANTLKTTVDDLQQKFADQGINCTKATDVANGLVMDRKGNLFLTHEFHEGLFEFQDISSQRVAELLDPKPGMLVMDACAGNGGKTLHLAALMENKGRLVAADNLVYKLSTMRRRAQRAGVLNVESVDAAIPNAFLPFHDLVDRLLLDVPCTGTGVWRRNPEARWLMKDTTLENLHTQQREIIASYSVMVKPGGQMVYSTCSILPSENRLQVEAFLAQNSNFYLVKEIQLFPSETEGDGFYMALIGRNA</sequence>
<dbReference type="InterPro" id="IPR049560">
    <property type="entry name" value="MeTrfase_RsmB-F_NOP2_cat"/>
</dbReference>
<comment type="similarity">
    <text evidence="1 6">Belongs to the class I-like SAM-binding methyltransferase superfamily. RsmB/NOP family.</text>
</comment>
<dbReference type="PROSITE" id="PS51686">
    <property type="entry name" value="SAM_MT_RSMB_NOP"/>
    <property type="match status" value="1"/>
</dbReference>
<dbReference type="EMBL" id="FMYP01000029">
    <property type="protein sequence ID" value="SDC39492.1"/>
    <property type="molecule type" value="Genomic_DNA"/>
</dbReference>
<evidence type="ECO:0000313" key="8">
    <source>
        <dbReference type="EMBL" id="SDC39492.1"/>
    </source>
</evidence>
<evidence type="ECO:0000256" key="1">
    <source>
        <dbReference type="ARBA" id="ARBA00007494"/>
    </source>
</evidence>
<organism evidence="8 9">
    <name type="scientific">Williamwhitmania taraxaci</name>
    <dbReference type="NCBI Taxonomy" id="1640674"/>
    <lineage>
        <taxon>Bacteria</taxon>
        <taxon>Pseudomonadati</taxon>
        <taxon>Bacteroidota</taxon>
        <taxon>Bacteroidia</taxon>
        <taxon>Bacteroidales</taxon>
        <taxon>Williamwhitmaniaceae</taxon>
        <taxon>Williamwhitmania</taxon>
    </lineage>
</organism>
<dbReference type="Pfam" id="PF01189">
    <property type="entry name" value="Methyltr_RsmB-F"/>
    <property type="match status" value="1"/>
</dbReference>
<evidence type="ECO:0000256" key="5">
    <source>
        <dbReference type="ARBA" id="ARBA00022884"/>
    </source>
</evidence>
<protein>
    <submittedName>
        <fullName evidence="8">16S rRNA (Cytosine967-C5)-methyltransferase</fullName>
    </submittedName>
</protein>
<name>A0A1G6L810_9BACT</name>
<reference evidence="8 9" key="1">
    <citation type="submission" date="2016-09" db="EMBL/GenBank/DDBJ databases">
        <authorList>
            <person name="Capua I."/>
            <person name="De Benedictis P."/>
            <person name="Joannis T."/>
            <person name="Lombin L.H."/>
            <person name="Cattoli G."/>
        </authorList>
    </citation>
    <scope>NUCLEOTIDE SEQUENCE [LARGE SCALE GENOMIC DNA]</scope>
    <source>
        <strain evidence="8 9">A7P-90m</strain>
    </source>
</reference>